<keyword evidence="2" id="KW-1185">Reference proteome</keyword>
<evidence type="ECO:0000313" key="1">
    <source>
        <dbReference type="EMBL" id="MBM2620559.1"/>
    </source>
</evidence>
<dbReference type="Proteomes" id="UP000632138">
    <property type="component" value="Unassembled WGS sequence"/>
</dbReference>
<dbReference type="RefSeq" id="WP_203380543.1">
    <property type="nucleotide sequence ID" value="NZ_JAENHP010000015.1"/>
</dbReference>
<reference evidence="1 2" key="1">
    <citation type="submission" date="2021-01" db="EMBL/GenBank/DDBJ databases">
        <title>Actinoplanes sp. nov. LDG1-06 isolated from lichen.</title>
        <authorList>
            <person name="Saeng-In P."/>
            <person name="Phongsopitanun W."/>
            <person name="Kanchanasin P."/>
            <person name="Yuki M."/>
            <person name="Kudo T."/>
            <person name="Ohkuma M."/>
            <person name="Tanasupawat S."/>
        </authorList>
    </citation>
    <scope>NUCLEOTIDE SEQUENCE [LARGE SCALE GENOMIC DNA]</scope>
    <source>
        <strain evidence="1 2">LDG1-06</strain>
    </source>
</reference>
<protein>
    <submittedName>
        <fullName evidence="1">Uncharacterized protein</fullName>
    </submittedName>
</protein>
<gene>
    <name evidence="1" type="ORF">JIG36_34165</name>
</gene>
<comment type="caution">
    <text evidence="1">The sequence shown here is derived from an EMBL/GenBank/DDBJ whole genome shotgun (WGS) entry which is preliminary data.</text>
</comment>
<dbReference type="EMBL" id="JAENHP010000015">
    <property type="protein sequence ID" value="MBM2620559.1"/>
    <property type="molecule type" value="Genomic_DNA"/>
</dbReference>
<organism evidence="1 2">
    <name type="scientific">Paractinoplanes ovalisporus</name>
    <dbReference type="NCBI Taxonomy" id="2810368"/>
    <lineage>
        <taxon>Bacteria</taxon>
        <taxon>Bacillati</taxon>
        <taxon>Actinomycetota</taxon>
        <taxon>Actinomycetes</taxon>
        <taxon>Micromonosporales</taxon>
        <taxon>Micromonosporaceae</taxon>
        <taxon>Paractinoplanes</taxon>
    </lineage>
</organism>
<proteinExistence type="predicted"/>
<accession>A0ABS2AL42</accession>
<name>A0ABS2AL42_9ACTN</name>
<evidence type="ECO:0000313" key="2">
    <source>
        <dbReference type="Proteomes" id="UP000632138"/>
    </source>
</evidence>
<sequence length="164" mass="18091">MIAEAVLVVDEAALMRRSPDSFGKAAYHLRVFGPGAGLPVIILGDLGNHYAASVTNRFDEIAFIVLQWALKRRGHSHAELRSLARWVEYYCEGAHGGSLPESFAEIWFDPPSRPGGFPALRSQQLYHDDIEKMAGGRVASWRARDYTAEVLTRRGIGVIRAGAL</sequence>